<dbReference type="Proteomes" id="UP001519349">
    <property type="component" value="Unassembled WGS sequence"/>
</dbReference>
<evidence type="ECO:0000313" key="3">
    <source>
        <dbReference type="EMBL" id="MBP2620699.1"/>
    </source>
</evidence>
<gene>
    <name evidence="3" type="ORF">DHL47_04975</name>
</gene>
<dbReference type="RefSeq" id="WP_128834902.1">
    <property type="nucleotide sequence ID" value="NZ_QFAY01000008.1"/>
</dbReference>
<name>A0ABS5AVU4_9STRE</name>
<dbReference type="Gene3D" id="3.20.20.100">
    <property type="entry name" value="NADP-dependent oxidoreductase domain"/>
    <property type="match status" value="1"/>
</dbReference>
<accession>A0ABS5AVU4</accession>
<dbReference type="SUPFAM" id="SSF51430">
    <property type="entry name" value="NAD(P)-linked oxidoreductase"/>
    <property type="match status" value="1"/>
</dbReference>
<sequence length="328" mass="37148">MEYTRLGQTGLDVSKICLGCMSFGDASRGFHSGWLLDEEKSRQIIKKALDMGVNFFDTANVYAAGSSEEYLGRAIRDFADREEVVIATKLFFGDGQHEGRNTRGLSRKAIFSQVNASLERLGLDYIDLLYIHRWDYQTPIEETMAALHDLVRSGRVRYLGASAMYAWQFQKAQYAAEKNGWTKFSVMQNHYNLLYREDEREMIPFCKDSGVGLAPYSPFAAGRVVRDWTADTARSRTDETAKSKYDSTEEQDRLIVERVAQVAERCGRTRAQVALAWLWQKGIDSPIVGVTKERYLDDFAGAFDLTLTAADMAYLDEAYVPHRIVGAL</sequence>
<evidence type="ECO:0000313" key="4">
    <source>
        <dbReference type="Proteomes" id="UP001519349"/>
    </source>
</evidence>
<reference evidence="3 4" key="1">
    <citation type="submission" date="2018-05" db="EMBL/GenBank/DDBJ databases">
        <title>Draft genome sequence of Streptococcus panodentis CCUG 70867T.</title>
        <authorList>
            <person name="Salva-Serra F."/>
            <person name="Mendez V."/>
            <person name="Jaen-Luchoro D."/>
            <person name="Gonzales-Siles L."/>
            <person name="Karlsson R."/>
            <person name="Engstrom-Jakobsson H."/>
            <person name="Busquets A."/>
            <person name="Gomila M."/>
            <person name="Pineiro-Iglesias B."/>
            <person name="Bennasar-Figueras A."/>
            <person name="Seeger M."/>
            <person name="Moore E."/>
        </authorList>
    </citation>
    <scope>NUCLEOTIDE SEQUENCE [LARGE SCALE GENOMIC DNA]</scope>
    <source>
        <strain evidence="3 4">CCUG 70867</strain>
    </source>
</reference>
<dbReference type="CDD" id="cd19079">
    <property type="entry name" value="AKR_EcYajO-like"/>
    <property type="match status" value="1"/>
</dbReference>
<dbReference type="PANTHER" id="PTHR43364:SF4">
    <property type="entry name" value="NAD(P)-LINKED OXIDOREDUCTASE SUPERFAMILY PROTEIN"/>
    <property type="match status" value="1"/>
</dbReference>
<protein>
    <submittedName>
        <fullName evidence="3">Aldo/keto reductase</fullName>
    </submittedName>
</protein>
<dbReference type="InterPro" id="IPR036812">
    <property type="entry name" value="NAD(P)_OxRdtase_dom_sf"/>
</dbReference>
<evidence type="ECO:0000256" key="1">
    <source>
        <dbReference type="ARBA" id="ARBA00023002"/>
    </source>
</evidence>
<organism evidence="3 4">
    <name type="scientific">Streptococcus panodentis</name>
    <dbReference type="NCBI Taxonomy" id="1581472"/>
    <lineage>
        <taxon>Bacteria</taxon>
        <taxon>Bacillati</taxon>
        <taxon>Bacillota</taxon>
        <taxon>Bacilli</taxon>
        <taxon>Lactobacillales</taxon>
        <taxon>Streptococcaceae</taxon>
        <taxon>Streptococcus</taxon>
    </lineage>
</organism>
<dbReference type="InterPro" id="IPR050523">
    <property type="entry name" value="AKR_Detox_Biosynth"/>
</dbReference>
<evidence type="ECO:0000259" key="2">
    <source>
        <dbReference type="Pfam" id="PF00248"/>
    </source>
</evidence>
<dbReference type="PANTHER" id="PTHR43364">
    <property type="entry name" value="NADH-SPECIFIC METHYLGLYOXAL REDUCTASE-RELATED"/>
    <property type="match status" value="1"/>
</dbReference>
<keyword evidence="1" id="KW-0560">Oxidoreductase</keyword>
<comment type="caution">
    <text evidence="3">The sequence shown here is derived from an EMBL/GenBank/DDBJ whole genome shotgun (WGS) entry which is preliminary data.</text>
</comment>
<proteinExistence type="predicted"/>
<dbReference type="EMBL" id="QFAY01000008">
    <property type="protein sequence ID" value="MBP2620699.1"/>
    <property type="molecule type" value="Genomic_DNA"/>
</dbReference>
<keyword evidence="4" id="KW-1185">Reference proteome</keyword>
<dbReference type="Pfam" id="PF00248">
    <property type="entry name" value="Aldo_ket_red"/>
    <property type="match status" value="1"/>
</dbReference>
<feature type="domain" description="NADP-dependent oxidoreductase" evidence="2">
    <location>
        <begin position="15"/>
        <end position="319"/>
    </location>
</feature>
<dbReference type="InterPro" id="IPR023210">
    <property type="entry name" value="NADP_OxRdtase_dom"/>
</dbReference>